<name>A0A6V7Q363_ANACO</name>
<organism evidence="2">
    <name type="scientific">Ananas comosus var. bracteatus</name>
    <name type="common">red pineapple</name>
    <dbReference type="NCBI Taxonomy" id="296719"/>
    <lineage>
        <taxon>Eukaryota</taxon>
        <taxon>Viridiplantae</taxon>
        <taxon>Streptophyta</taxon>
        <taxon>Embryophyta</taxon>
        <taxon>Tracheophyta</taxon>
        <taxon>Spermatophyta</taxon>
        <taxon>Magnoliopsida</taxon>
        <taxon>Liliopsida</taxon>
        <taxon>Poales</taxon>
        <taxon>Bromeliaceae</taxon>
        <taxon>Bromelioideae</taxon>
        <taxon>Ananas</taxon>
    </lineage>
</organism>
<sequence length="106" mass="11612">MYGESQLSHDLDDKASETSLTSPACESLIELDRDTLAYSVGSRPRVAAPEFGFVLSPLYWLCSCMITGMNTAIVSYTGKISLYTTDLSACPGKRLIRGESIRDPLR</sequence>
<protein>
    <submittedName>
        <fullName evidence="2">Uncharacterized protein</fullName>
    </submittedName>
</protein>
<accession>A0A6V7Q363</accession>
<gene>
    <name evidence="2" type="ORF">CB5_LOCUS20649</name>
</gene>
<dbReference type="AlphaFoldDB" id="A0A6V7Q363"/>
<reference evidence="2" key="1">
    <citation type="submission" date="2020-07" db="EMBL/GenBank/DDBJ databases">
        <authorList>
            <person name="Lin J."/>
        </authorList>
    </citation>
    <scope>NUCLEOTIDE SEQUENCE</scope>
</reference>
<dbReference type="EMBL" id="LR862132">
    <property type="protein sequence ID" value="CAD1837438.1"/>
    <property type="molecule type" value="Genomic_DNA"/>
</dbReference>
<feature type="compositionally biased region" description="Basic and acidic residues" evidence="1">
    <location>
        <begin position="7"/>
        <end position="16"/>
    </location>
</feature>
<proteinExistence type="predicted"/>
<evidence type="ECO:0000313" key="2">
    <source>
        <dbReference type="EMBL" id="CAD1837438.1"/>
    </source>
</evidence>
<evidence type="ECO:0000256" key="1">
    <source>
        <dbReference type="SAM" id="MobiDB-lite"/>
    </source>
</evidence>
<feature type="region of interest" description="Disordered" evidence="1">
    <location>
        <begin position="1"/>
        <end position="21"/>
    </location>
</feature>